<organism evidence="3 4">
    <name type="scientific">Diaporthe vaccinii</name>
    <dbReference type="NCBI Taxonomy" id="105482"/>
    <lineage>
        <taxon>Eukaryota</taxon>
        <taxon>Fungi</taxon>
        <taxon>Dikarya</taxon>
        <taxon>Ascomycota</taxon>
        <taxon>Pezizomycotina</taxon>
        <taxon>Sordariomycetes</taxon>
        <taxon>Sordariomycetidae</taxon>
        <taxon>Diaporthales</taxon>
        <taxon>Diaporthaceae</taxon>
        <taxon>Diaporthe</taxon>
        <taxon>Diaporthe eres species complex</taxon>
    </lineage>
</organism>
<dbReference type="PANTHER" id="PTHR31905:SF2">
    <property type="entry name" value="PROTEIN MIX23"/>
    <property type="match status" value="1"/>
</dbReference>
<evidence type="ECO:0000256" key="1">
    <source>
        <dbReference type="ARBA" id="ARBA00024204"/>
    </source>
</evidence>
<accession>A0ABR4DRB1</accession>
<keyword evidence="4" id="KW-1185">Reference proteome</keyword>
<protein>
    <recommendedName>
        <fullName evidence="5">Caffeine-induced death protein Cid2</fullName>
    </recommendedName>
</protein>
<comment type="caution">
    <text evidence="3">The sequence shown here is derived from an EMBL/GenBank/DDBJ whole genome shotgun (WGS) entry which is preliminary data.</text>
</comment>
<feature type="compositionally biased region" description="Polar residues" evidence="2">
    <location>
        <begin position="145"/>
        <end position="156"/>
    </location>
</feature>
<gene>
    <name evidence="3" type="ORF">FJTKL_06541</name>
</gene>
<name>A0ABR4DRB1_9PEZI</name>
<feature type="region of interest" description="Disordered" evidence="2">
    <location>
        <begin position="1"/>
        <end position="54"/>
    </location>
</feature>
<comment type="similarity">
    <text evidence="1">Belongs to the MIX23 family.</text>
</comment>
<feature type="compositionally biased region" description="Polar residues" evidence="2">
    <location>
        <begin position="25"/>
        <end position="50"/>
    </location>
</feature>
<dbReference type="Pfam" id="PF09774">
    <property type="entry name" value="MIX23"/>
    <property type="match status" value="1"/>
</dbReference>
<feature type="compositionally biased region" description="Polar residues" evidence="2">
    <location>
        <begin position="1"/>
        <end position="10"/>
    </location>
</feature>
<sequence length="284" mass="31726">MWRQALTDNLGTHHLPKHLPHASTPRLNTSGTAHDVDTTLNGPPSSKTDQPVTPPTVTVAYFLWSRRQSSDRHVSSGPGPSSPRPPPREVTMGEQPPAKPRLTPQFCLSTTTLREFLRLSRSTLDDSITQNLNALVTPAARGFDPTSTSQRASRPQTRGEIEPGSCQNFKDKVLFPTWQARSDVLSYCALVATSPDPDDPEAAVQEAELERNKERVVDERLDPYSARYFPREPRTTQLALLLRQEQGVETIVRSRTWGLVRERCGDSADNWERAIADWRARNGA</sequence>
<feature type="region of interest" description="Disordered" evidence="2">
    <location>
        <begin position="68"/>
        <end position="103"/>
    </location>
</feature>
<feature type="region of interest" description="Disordered" evidence="2">
    <location>
        <begin position="139"/>
        <end position="165"/>
    </location>
</feature>
<evidence type="ECO:0008006" key="5">
    <source>
        <dbReference type="Google" id="ProtNLM"/>
    </source>
</evidence>
<dbReference type="PANTHER" id="PTHR31905">
    <property type="entry name" value="COILED-COIL DOMAIN-CONTAINING PROTEIN 58"/>
    <property type="match status" value="1"/>
</dbReference>
<evidence type="ECO:0000313" key="4">
    <source>
        <dbReference type="Proteomes" id="UP001600888"/>
    </source>
</evidence>
<reference evidence="3 4" key="1">
    <citation type="submission" date="2024-03" db="EMBL/GenBank/DDBJ databases">
        <title>A high-quality draft genome sequence of Diaporthe vaccinii, a causative agent of upright dieback and viscid rot disease in cranberry plants.</title>
        <authorList>
            <person name="Sarrasin M."/>
            <person name="Lang B.F."/>
            <person name="Burger G."/>
        </authorList>
    </citation>
    <scope>NUCLEOTIDE SEQUENCE [LARGE SCALE GENOMIC DNA]</scope>
    <source>
        <strain evidence="3 4">IS7</strain>
    </source>
</reference>
<dbReference type="InterPro" id="IPR019171">
    <property type="entry name" value="MIX23"/>
</dbReference>
<evidence type="ECO:0000256" key="2">
    <source>
        <dbReference type="SAM" id="MobiDB-lite"/>
    </source>
</evidence>
<dbReference type="EMBL" id="JBAWTH010000233">
    <property type="protein sequence ID" value="KAL2272466.1"/>
    <property type="molecule type" value="Genomic_DNA"/>
</dbReference>
<proteinExistence type="inferred from homology"/>
<dbReference type="Proteomes" id="UP001600888">
    <property type="component" value="Unassembled WGS sequence"/>
</dbReference>
<evidence type="ECO:0000313" key="3">
    <source>
        <dbReference type="EMBL" id="KAL2272466.1"/>
    </source>
</evidence>